<dbReference type="AlphaFoldDB" id="A0A385I0D1"/>
<dbReference type="NCBIfam" id="TIGR01128">
    <property type="entry name" value="holA"/>
    <property type="match status" value="1"/>
</dbReference>
<comment type="similarity">
    <text evidence="7">Belongs to the DNA polymerase HolA subunit family.</text>
</comment>
<evidence type="ECO:0000259" key="9">
    <source>
        <dbReference type="Pfam" id="PF06144"/>
    </source>
</evidence>
<feature type="domain" description="DNA polymerase III delta subunit-like C-terminal" evidence="10">
    <location>
        <begin position="203"/>
        <end position="318"/>
    </location>
</feature>
<dbReference type="PANTHER" id="PTHR34388:SF1">
    <property type="entry name" value="DNA POLYMERASE III SUBUNIT DELTA"/>
    <property type="match status" value="1"/>
</dbReference>
<reference evidence="11" key="1">
    <citation type="submission" date="2018-02" db="EMBL/GenBank/DDBJ databases">
        <title>Genome reduction pattern in chromatophore genome of Paulinella.</title>
        <authorList>
            <person name="Lhee D."/>
            <person name="Yoon H.S."/>
        </authorList>
    </citation>
    <scope>NUCLEOTIDE SEQUENCE</scope>
    <source>
        <strain evidence="11">NZ27</strain>
    </source>
</reference>
<dbReference type="PANTHER" id="PTHR34388">
    <property type="entry name" value="DNA POLYMERASE III SUBUNIT DELTA"/>
    <property type="match status" value="1"/>
</dbReference>
<dbReference type="Gene3D" id="1.20.272.10">
    <property type="match status" value="1"/>
</dbReference>
<feature type="domain" description="DNA polymerase III delta N-terminal" evidence="9">
    <location>
        <begin position="4"/>
        <end position="118"/>
    </location>
</feature>
<dbReference type="InterPro" id="IPR008921">
    <property type="entry name" value="DNA_pol3_clamp-load_cplx_C"/>
</dbReference>
<proteinExistence type="inferred from homology"/>
<dbReference type="GO" id="GO:0006261">
    <property type="term" value="P:DNA-templated DNA replication"/>
    <property type="evidence" value="ECO:0007669"/>
    <property type="project" value="TreeGrafter"/>
</dbReference>
<dbReference type="EMBL" id="MG976688">
    <property type="protein sequence ID" value="AXY63386.1"/>
    <property type="molecule type" value="Genomic_DNA"/>
</dbReference>
<geneLocation type="plastid" evidence="11"/>
<dbReference type="Gene3D" id="3.40.50.300">
    <property type="entry name" value="P-loop containing nucleotide triphosphate hydrolases"/>
    <property type="match status" value="1"/>
</dbReference>
<dbReference type="InterPro" id="IPR027417">
    <property type="entry name" value="P-loop_NTPase"/>
</dbReference>
<accession>A0A385I0D1</accession>
<dbReference type="InterPro" id="IPR005790">
    <property type="entry name" value="DNA_polIII_delta"/>
</dbReference>
<dbReference type="Pfam" id="PF06144">
    <property type="entry name" value="DNA_pol3_delta"/>
    <property type="match status" value="1"/>
</dbReference>
<comment type="catalytic activity">
    <reaction evidence="8">
        <text>DNA(n) + a 2'-deoxyribonucleoside 5'-triphosphate = DNA(n+1) + diphosphate</text>
        <dbReference type="Rhea" id="RHEA:22508"/>
        <dbReference type="Rhea" id="RHEA-COMP:17339"/>
        <dbReference type="Rhea" id="RHEA-COMP:17340"/>
        <dbReference type="ChEBI" id="CHEBI:33019"/>
        <dbReference type="ChEBI" id="CHEBI:61560"/>
        <dbReference type="ChEBI" id="CHEBI:173112"/>
        <dbReference type="EC" id="2.7.7.7"/>
    </reaction>
</comment>
<evidence type="ECO:0000259" key="10">
    <source>
        <dbReference type="Pfam" id="PF21694"/>
    </source>
</evidence>
<protein>
    <recommendedName>
        <fullName evidence="2">DNA polymerase III subunit delta</fullName>
        <ecNumber evidence="1">2.7.7.7</ecNumber>
    </recommendedName>
</protein>
<keyword evidence="11" id="KW-0934">Plastid</keyword>
<dbReference type="GO" id="GO:0009360">
    <property type="term" value="C:DNA polymerase III complex"/>
    <property type="evidence" value="ECO:0007669"/>
    <property type="project" value="InterPro"/>
</dbReference>
<dbReference type="GO" id="GO:0003677">
    <property type="term" value="F:DNA binding"/>
    <property type="evidence" value="ECO:0007669"/>
    <property type="project" value="InterPro"/>
</dbReference>
<evidence type="ECO:0000256" key="3">
    <source>
        <dbReference type="ARBA" id="ARBA00022679"/>
    </source>
</evidence>
<evidence type="ECO:0000256" key="4">
    <source>
        <dbReference type="ARBA" id="ARBA00022695"/>
    </source>
</evidence>
<evidence type="ECO:0000256" key="2">
    <source>
        <dbReference type="ARBA" id="ARBA00017703"/>
    </source>
</evidence>
<evidence type="ECO:0000256" key="1">
    <source>
        <dbReference type="ARBA" id="ARBA00012417"/>
    </source>
</evidence>
<evidence type="ECO:0000313" key="11">
    <source>
        <dbReference type="EMBL" id="AXY63386.1"/>
    </source>
</evidence>
<keyword evidence="4" id="KW-0548">Nucleotidyltransferase</keyword>
<sequence length="322" mass="36400">MPVYFYWGDDEVAALAAVDDFIRKVVDPCWVDANVTRLDGADRNHIKRALEESITPPFGTQSRVVVFRCNSFSTEHDNGFISQLETCSKLIPQKCHLILLSLKKPDPKSIIGKVFNQIAEEKSFILPAKWNRSGQIKRIQEIADSIGLFISTHIAEELNNAIQGESIDVANEIEKLDLYSTARAITSESIHTLIKSQITSVEEIIKLLLENKSGEAITLIDILLDKDESAIKIVVSLTKLVRIWLWISLFTQQGENNIEKIAKMTNIINPKRIYVIRKQLTDYSSEALIHLLKQLSMIEMALKQGMPSKDAFRDVFFVQGNS</sequence>
<gene>
    <name evidence="11" type="ORF">PMNZ_444</name>
</gene>
<name>A0A385I0D1_9EUKA</name>
<evidence type="ECO:0000256" key="7">
    <source>
        <dbReference type="ARBA" id="ARBA00034754"/>
    </source>
</evidence>
<dbReference type="InterPro" id="IPR048466">
    <property type="entry name" value="DNA_pol3_delta-like_C"/>
</dbReference>
<dbReference type="InterPro" id="IPR010372">
    <property type="entry name" value="DNA_pol3_delta_N"/>
</dbReference>
<dbReference type="SUPFAM" id="SSF48019">
    <property type="entry name" value="post-AAA+ oligomerization domain-like"/>
    <property type="match status" value="1"/>
</dbReference>
<evidence type="ECO:0000256" key="8">
    <source>
        <dbReference type="ARBA" id="ARBA00049244"/>
    </source>
</evidence>
<organism evidence="11">
    <name type="scientific">Paulinella micropora</name>
    <dbReference type="NCBI Taxonomy" id="1928728"/>
    <lineage>
        <taxon>Eukaryota</taxon>
        <taxon>Sar</taxon>
        <taxon>Rhizaria</taxon>
        <taxon>Cercozoa</taxon>
        <taxon>Imbricatea</taxon>
        <taxon>Silicofilosea</taxon>
        <taxon>Euglyphida</taxon>
        <taxon>Paulinellidae</taxon>
        <taxon>Paulinella</taxon>
    </lineage>
</organism>
<keyword evidence="5" id="KW-0235">DNA replication</keyword>
<dbReference type="Pfam" id="PF21694">
    <property type="entry name" value="DNA_pol3_delta_C"/>
    <property type="match status" value="1"/>
</dbReference>
<keyword evidence="6" id="KW-0239">DNA-directed DNA polymerase</keyword>
<evidence type="ECO:0000256" key="5">
    <source>
        <dbReference type="ARBA" id="ARBA00022705"/>
    </source>
</evidence>
<dbReference type="EC" id="2.7.7.7" evidence="1"/>
<keyword evidence="3" id="KW-0808">Transferase</keyword>
<dbReference type="GO" id="GO:0003887">
    <property type="term" value="F:DNA-directed DNA polymerase activity"/>
    <property type="evidence" value="ECO:0007669"/>
    <property type="project" value="UniProtKB-KW"/>
</dbReference>
<evidence type="ECO:0000256" key="6">
    <source>
        <dbReference type="ARBA" id="ARBA00022932"/>
    </source>
</evidence>